<dbReference type="PRINTS" id="PR00080">
    <property type="entry name" value="SDRFAMILY"/>
</dbReference>
<dbReference type="InterPro" id="IPR002347">
    <property type="entry name" value="SDR_fam"/>
</dbReference>
<dbReference type="Pfam" id="PF13561">
    <property type="entry name" value="adh_short_C2"/>
    <property type="match status" value="1"/>
</dbReference>
<dbReference type="PRINTS" id="PR00081">
    <property type="entry name" value="GDHRDH"/>
</dbReference>
<dbReference type="PROSITE" id="PS00061">
    <property type="entry name" value="ADH_SHORT"/>
    <property type="match status" value="1"/>
</dbReference>
<dbReference type="PANTHER" id="PTHR42879:SF2">
    <property type="entry name" value="3-OXOACYL-[ACYL-CARRIER-PROTEIN] REDUCTASE FABG"/>
    <property type="match status" value="1"/>
</dbReference>
<proteinExistence type="inferred from homology"/>
<dbReference type="Proteomes" id="UP000231019">
    <property type="component" value="Unassembled WGS sequence"/>
</dbReference>
<dbReference type="SUPFAM" id="SSF51735">
    <property type="entry name" value="NAD(P)-binding Rossmann-fold domains"/>
    <property type="match status" value="1"/>
</dbReference>
<protein>
    <submittedName>
        <fullName evidence="3">3-oxoacyl-ACP reductase</fullName>
    </submittedName>
</protein>
<dbReference type="InterPro" id="IPR020904">
    <property type="entry name" value="Sc_DH/Rdtase_CS"/>
</dbReference>
<accession>A0A2M7FZY1</accession>
<comment type="caution">
    <text evidence="3">The sequence shown here is derived from an EMBL/GenBank/DDBJ whole genome shotgun (WGS) entry which is preliminary data.</text>
</comment>
<dbReference type="EMBL" id="PFFQ01000054">
    <property type="protein sequence ID" value="PIW15000.1"/>
    <property type="molecule type" value="Genomic_DNA"/>
</dbReference>
<keyword evidence="2" id="KW-0560">Oxidoreductase</keyword>
<evidence type="ECO:0000256" key="2">
    <source>
        <dbReference type="ARBA" id="ARBA00023002"/>
    </source>
</evidence>
<dbReference type="FunFam" id="3.40.50.720:FF:000173">
    <property type="entry name" value="3-oxoacyl-[acyl-carrier protein] reductase"/>
    <property type="match status" value="1"/>
</dbReference>
<dbReference type="AlphaFoldDB" id="A0A2M7FZY1"/>
<evidence type="ECO:0000256" key="1">
    <source>
        <dbReference type="ARBA" id="ARBA00006484"/>
    </source>
</evidence>
<comment type="similarity">
    <text evidence="1">Belongs to the short-chain dehydrogenases/reductases (SDR) family.</text>
</comment>
<organism evidence="3 4">
    <name type="scientific">bacterium (Candidatus Blackallbacteria) CG17_big_fil_post_rev_8_21_14_2_50_48_46</name>
    <dbReference type="NCBI Taxonomy" id="2014261"/>
    <lineage>
        <taxon>Bacteria</taxon>
        <taxon>Candidatus Blackallbacteria</taxon>
    </lineage>
</organism>
<dbReference type="InterPro" id="IPR050259">
    <property type="entry name" value="SDR"/>
</dbReference>
<reference evidence="3 4" key="1">
    <citation type="submission" date="2017-09" db="EMBL/GenBank/DDBJ databases">
        <title>Depth-based differentiation of microbial function through sediment-hosted aquifers and enrichment of novel symbionts in the deep terrestrial subsurface.</title>
        <authorList>
            <person name="Probst A.J."/>
            <person name="Ladd B."/>
            <person name="Jarett J.K."/>
            <person name="Geller-Mcgrath D.E."/>
            <person name="Sieber C.M."/>
            <person name="Emerson J.B."/>
            <person name="Anantharaman K."/>
            <person name="Thomas B.C."/>
            <person name="Malmstrom R."/>
            <person name="Stieglmeier M."/>
            <person name="Klingl A."/>
            <person name="Woyke T."/>
            <person name="Ryan C.M."/>
            <person name="Banfield J.F."/>
        </authorList>
    </citation>
    <scope>NUCLEOTIDE SEQUENCE [LARGE SCALE GENOMIC DNA]</scope>
    <source>
        <strain evidence="3">CG17_big_fil_post_rev_8_21_14_2_50_48_46</strain>
    </source>
</reference>
<dbReference type="PANTHER" id="PTHR42879">
    <property type="entry name" value="3-OXOACYL-(ACYL-CARRIER-PROTEIN) REDUCTASE"/>
    <property type="match status" value="1"/>
</dbReference>
<dbReference type="Gene3D" id="3.40.50.720">
    <property type="entry name" value="NAD(P)-binding Rossmann-like Domain"/>
    <property type="match status" value="1"/>
</dbReference>
<gene>
    <name evidence="3" type="ORF">COW36_18920</name>
</gene>
<name>A0A2M7FZY1_9BACT</name>
<dbReference type="GO" id="GO:0032787">
    <property type="term" value="P:monocarboxylic acid metabolic process"/>
    <property type="evidence" value="ECO:0007669"/>
    <property type="project" value="UniProtKB-ARBA"/>
</dbReference>
<evidence type="ECO:0000313" key="3">
    <source>
        <dbReference type="EMBL" id="PIW15000.1"/>
    </source>
</evidence>
<dbReference type="GO" id="GO:0016491">
    <property type="term" value="F:oxidoreductase activity"/>
    <property type="evidence" value="ECO:0007669"/>
    <property type="project" value="UniProtKB-KW"/>
</dbReference>
<sequence>MKNPQKLALITGAGRGIGKAIAKTLATDGFHVVLLSRTETELKQVCSEIEAQGGRASYQVFDLLQKANYPNLLEKIRQQTGTPDVLVHNAAPSHRPVKLTRMSQEEWENTLMVDLEAYALLAKALLEPMIESGWGRLIAIGSVSGVVGAGSYPAYCAAKAGLDGLTKNLAIDYSRYGITVNLISPGFIETERFQKAAPAELLEKFRQATASKRLGKPEDIAHAVSFLASDKASYITGTNLMVCGGLNLGNLW</sequence>
<evidence type="ECO:0000313" key="4">
    <source>
        <dbReference type="Proteomes" id="UP000231019"/>
    </source>
</evidence>
<dbReference type="InterPro" id="IPR036291">
    <property type="entry name" value="NAD(P)-bd_dom_sf"/>
</dbReference>